<dbReference type="InterPro" id="IPR029001">
    <property type="entry name" value="ITPase-like_fam"/>
</dbReference>
<dbReference type="PANTHER" id="PTHR43213:SF5">
    <property type="entry name" value="BIFUNCTIONAL DTTP_UTP PYROPHOSPHATASE_METHYLTRANSFERASE PROTEIN-RELATED"/>
    <property type="match status" value="1"/>
</dbReference>
<dbReference type="GO" id="GO:0047429">
    <property type="term" value="F:nucleoside triphosphate diphosphatase activity"/>
    <property type="evidence" value="ECO:0007669"/>
    <property type="project" value="UniProtKB-EC"/>
</dbReference>
<sequence length="200" mass="21551">MFTTCKPLILASASPRRQQFLQDLGLNFTALAADIDETPVENEEPDAFARRMAREKAELIAQHHPASWVVGADTVVTLGGRILGKPDDAEHALEMLRSLQGEKHQVITGVALRCVLEDSSEILSRATEVRFARFSDAILAAYVQTGEPLDKAGAYGIQGKGGFLVRSIAGSCSNVIGLPVNTCIGLLLHYNIIAPLQEGK</sequence>
<dbReference type="KEGG" id="eaj:Q3M24_10760"/>
<gene>
    <name evidence="5" type="ORF">Q3M24_10760</name>
</gene>
<feature type="site" description="Important for substrate specificity" evidence="4">
    <location>
        <position position="74"/>
    </location>
</feature>
<dbReference type="Gene3D" id="3.90.950.10">
    <property type="match status" value="1"/>
</dbReference>
<feature type="site" description="Important for substrate specificity" evidence="4">
    <location>
        <position position="16"/>
    </location>
</feature>
<dbReference type="NCBIfam" id="TIGR00172">
    <property type="entry name" value="maf"/>
    <property type="match status" value="1"/>
</dbReference>
<dbReference type="EC" id="3.6.1.9" evidence="4"/>
<reference evidence="5" key="2">
    <citation type="submission" date="2024-06" db="EMBL/GenBank/DDBJ databases">
        <authorList>
            <person name="Plum-Jensen L.E."/>
            <person name="Schramm A."/>
            <person name="Marshall I.P.G."/>
        </authorList>
    </citation>
    <scope>NUCLEOTIDE SEQUENCE</scope>
    <source>
        <strain evidence="5">Rat1</strain>
    </source>
</reference>
<evidence type="ECO:0000256" key="3">
    <source>
        <dbReference type="ARBA" id="ARBA00023080"/>
    </source>
</evidence>
<comment type="function">
    <text evidence="4">Nucleoside triphosphate pyrophosphatase that hydrolyzes dTTP and UTP. May have a dual role in cell division arrest and in preventing the incorporation of modified nucleotides into cellular nucleic acids.</text>
</comment>
<comment type="similarity">
    <text evidence="4">Belongs to the Maf family. YhdE subfamily.</text>
</comment>
<protein>
    <recommendedName>
        <fullName evidence="4">dTTP/UTP pyrophosphatase</fullName>
        <shortName evidence="4">dTTPase/UTPase</shortName>
        <ecNumber evidence="4">3.6.1.9</ecNumber>
    </recommendedName>
    <alternativeName>
        <fullName evidence="4">Nucleoside triphosphate pyrophosphatase</fullName>
    </alternativeName>
    <alternativeName>
        <fullName evidence="4">Nucleotide pyrophosphatase</fullName>
        <shortName evidence="4">Nucleotide PPase</shortName>
    </alternativeName>
</protein>
<keyword evidence="2 4" id="KW-0378">Hydrolase</keyword>
<name>A0AAU8M266_9BACT</name>
<dbReference type="GO" id="GO:0009117">
    <property type="term" value="P:nucleotide metabolic process"/>
    <property type="evidence" value="ECO:0007669"/>
    <property type="project" value="UniProtKB-KW"/>
</dbReference>
<dbReference type="InterPro" id="IPR003697">
    <property type="entry name" value="Maf-like"/>
</dbReference>
<feature type="site" description="Important for substrate specificity" evidence="4">
    <location>
        <position position="158"/>
    </location>
</feature>
<evidence type="ECO:0000313" key="5">
    <source>
        <dbReference type="EMBL" id="XCN75181.1"/>
    </source>
</evidence>
<evidence type="ECO:0000256" key="1">
    <source>
        <dbReference type="ARBA" id="ARBA00001968"/>
    </source>
</evidence>
<keyword evidence="3 4" id="KW-0546">Nucleotide metabolism</keyword>
<dbReference type="AlphaFoldDB" id="A0AAU8M266"/>
<evidence type="ECO:0000256" key="4">
    <source>
        <dbReference type="HAMAP-Rule" id="MF_00528"/>
    </source>
</evidence>
<evidence type="ECO:0000256" key="2">
    <source>
        <dbReference type="ARBA" id="ARBA00022801"/>
    </source>
</evidence>
<dbReference type="EMBL" id="CP159373">
    <property type="protein sequence ID" value="XCN75181.1"/>
    <property type="molecule type" value="Genomic_DNA"/>
</dbReference>
<dbReference type="PIRSF" id="PIRSF006305">
    <property type="entry name" value="Maf"/>
    <property type="match status" value="1"/>
</dbReference>
<comment type="subcellular location">
    <subcellularLocation>
        <location evidence="4">Cytoplasm</location>
    </subcellularLocation>
</comment>
<reference evidence="5" key="1">
    <citation type="journal article" date="2024" name="Syst. Appl. Microbiol.">
        <title>First single-strain enrichments of Electrothrix cable bacteria, description of E. aestuarii sp. nov. and E. rattekaaiensis sp. nov., and proposal of a cable bacteria taxonomy following the rules of the SeqCode.</title>
        <authorList>
            <person name="Plum-Jensen L.E."/>
            <person name="Schramm A."/>
            <person name="Marshall I.P.G."/>
        </authorList>
    </citation>
    <scope>NUCLEOTIDE SEQUENCE</scope>
    <source>
        <strain evidence="5">Rat1</strain>
    </source>
</reference>
<feature type="active site" description="Proton acceptor" evidence="4">
    <location>
        <position position="73"/>
    </location>
</feature>
<dbReference type="CDD" id="cd00555">
    <property type="entry name" value="Maf"/>
    <property type="match status" value="1"/>
</dbReference>
<comment type="cofactor">
    <cofactor evidence="1 4">
        <name>a divalent metal cation</name>
        <dbReference type="ChEBI" id="CHEBI:60240"/>
    </cofactor>
</comment>
<dbReference type="GO" id="GO:0005737">
    <property type="term" value="C:cytoplasm"/>
    <property type="evidence" value="ECO:0007669"/>
    <property type="project" value="UniProtKB-SubCell"/>
</dbReference>
<comment type="catalytic activity">
    <reaction evidence="4">
        <text>UTP + H2O = UMP + diphosphate + H(+)</text>
        <dbReference type="Rhea" id="RHEA:29395"/>
        <dbReference type="ChEBI" id="CHEBI:15377"/>
        <dbReference type="ChEBI" id="CHEBI:15378"/>
        <dbReference type="ChEBI" id="CHEBI:33019"/>
        <dbReference type="ChEBI" id="CHEBI:46398"/>
        <dbReference type="ChEBI" id="CHEBI:57865"/>
        <dbReference type="EC" id="3.6.1.9"/>
    </reaction>
</comment>
<proteinExistence type="inferred from homology"/>
<dbReference type="SUPFAM" id="SSF52972">
    <property type="entry name" value="ITPase-like"/>
    <property type="match status" value="1"/>
</dbReference>
<dbReference type="Pfam" id="PF02545">
    <property type="entry name" value="Maf"/>
    <property type="match status" value="1"/>
</dbReference>
<dbReference type="PANTHER" id="PTHR43213">
    <property type="entry name" value="BIFUNCTIONAL DTTP/UTP PYROPHOSPHATASE/METHYLTRANSFERASE PROTEIN-RELATED"/>
    <property type="match status" value="1"/>
</dbReference>
<comment type="caution">
    <text evidence="4">Lacks conserved residue(s) required for the propagation of feature annotation.</text>
</comment>
<accession>A0AAU8M266</accession>
<dbReference type="HAMAP" id="MF_00528">
    <property type="entry name" value="Maf"/>
    <property type="match status" value="1"/>
</dbReference>
<keyword evidence="4" id="KW-0963">Cytoplasm</keyword>
<comment type="catalytic activity">
    <reaction evidence="4">
        <text>dTTP + H2O = dTMP + diphosphate + H(+)</text>
        <dbReference type="Rhea" id="RHEA:28534"/>
        <dbReference type="ChEBI" id="CHEBI:15377"/>
        <dbReference type="ChEBI" id="CHEBI:15378"/>
        <dbReference type="ChEBI" id="CHEBI:33019"/>
        <dbReference type="ChEBI" id="CHEBI:37568"/>
        <dbReference type="ChEBI" id="CHEBI:63528"/>
        <dbReference type="EC" id="3.6.1.9"/>
    </reaction>
</comment>
<organism evidence="5">
    <name type="scientific">Candidatus Electrothrix aestuarii</name>
    <dbReference type="NCBI Taxonomy" id="3062594"/>
    <lineage>
        <taxon>Bacteria</taxon>
        <taxon>Pseudomonadati</taxon>
        <taxon>Thermodesulfobacteriota</taxon>
        <taxon>Desulfobulbia</taxon>
        <taxon>Desulfobulbales</taxon>
        <taxon>Desulfobulbaceae</taxon>
        <taxon>Candidatus Electrothrix</taxon>
    </lineage>
</organism>